<dbReference type="Proteomes" id="UP000270296">
    <property type="component" value="Unassembled WGS sequence"/>
</dbReference>
<organism evidence="5">
    <name type="scientific">Soboliphyme baturini</name>
    <dbReference type="NCBI Taxonomy" id="241478"/>
    <lineage>
        <taxon>Eukaryota</taxon>
        <taxon>Metazoa</taxon>
        <taxon>Ecdysozoa</taxon>
        <taxon>Nematoda</taxon>
        <taxon>Enoplea</taxon>
        <taxon>Dorylaimia</taxon>
        <taxon>Dioctophymatida</taxon>
        <taxon>Dioctophymatoidea</taxon>
        <taxon>Soboliphymatidae</taxon>
        <taxon>Soboliphyme</taxon>
    </lineage>
</organism>
<evidence type="ECO:0000313" key="5">
    <source>
        <dbReference type="WBParaSite" id="SBAD_0001060601-mRNA-1"/>
    </source>
</evidence>
<name>A0A183J2Z4_9BILA</name>
<feature type="transmembrane region" description="Helical" evidence="2">
    <location>
        <begin position="12"/>
        <end position="36"/>
    </location>
</feature>
<accession>A0A183J2Z4</accession>
<proteinExistence type="predicted"/>
<dbReference type="AlphaFoldDB" id="A0A183J2Z4"/>
<dbReference type="EMBL" id="UZAM01013810">
    <property type="protein sequence ID" value="VDP30127.1"/>
    <property type="molecule type" value="Genomic_DNA"/>
</dbReference>
<dbReference type="Pfam" id="PF21525">
    <property type="entry name" value="Nlp36"/>
    <property type="match status" value="1"/>
</dbReference>
<dbReference type="OrthoDB" id="5830384at2759"/>
<evidence type="ECO:0000256" key="1">
    <source>
        <dbReference type="SAM" id="MobiDB-lite"/>
    </source>
</evidence>
<dbReference type="WBParaSite" id="SBAD_0001060601-mRNA-1">
    <property type="protein sequence ID" value="SBAD_0001060601-mRNA-1"/>
    <property type="gene ID" value="SBAD_0001060601"/>
</dbReference>
<gene>
    <name evidence="3" type="ORF">SBAD_LOCUS10242</name>
</gene>
<keyword evidence="2" id="KW-1133">Transmembrane helix</keyword>
<reference evidence="5" key="1">
    <citation type="submission" date="2016-06" db="UniProtKB">
        <authorList>
            <consortium name="WormBaseParasite"/>
        </authorList>
    </citation>
    <scope>IDENTIFICATION</scope>
</reference>
<reference evidence="3 4" key="2">
    <citation type="submission" date="2018-11" db="EMBL/GenBank/DDBJ databases">
        <authorList>
            <consortium name="Pathogen Informatics"/>
        </authorList>
    </citation>
    <scope>NUCLEOTIDE SEQUENCE [LARGE SCALE GENOMIC DNA]</scope>
</reference>
<keyword evidence="4" id="KW-1185">Reference proteome</keyword>
<evidence type="ECO:0000313" key="4">
    <source>
        <dbReference type="Proteomes" id="UP000270296"/>
    </source>
</evidence>
<keyword evidence="2" id="KW-0812">Transmembrane</keyword>
<evidence type="ECO:0000313" key="3">
    <source>
        <dbReference type="EMBL" id="VDP30127.1"/>
    </source>
</evidence>
<protein>
    <submittedName>
        <fullName evidence="3 5">Uncharacterized protein</fullName>
    </submittedName>
</protein>
<keyword evidence="2" id="KW-0472">Membrane</keyword>
<feature type="region of interest" description="Disordered" evidence="1">
    <location>
        <begin position="66"/>
        <end position="88"/>
    </location>
</feature>
<sequence>MNDLIWIDYFGPFIAFLSFAVVIFILSFTIIFWVCIKHEEQHDVLNKWHGLIPGKRIKKVLAEINGEPRSSENGNYSNNAINEEQTKT</sequence>
<feature type="compositionally biased region" description="Polar residues" evidence="1">
    <location>
        <begin position="71"/>
        <end position="88"/>
    </location>
</feature>
<evidence type="ECO:0000256" key="2">
    <source>
        <dbReference type="SAM" id="Phobius"/>
    </source>
</evidence>